<dbReference type="GO" id="GO:0032993">
    <property type="term" value="C:protein-DNA complex"/>
    <property type="evidence" value="ECO:0007669"/>
    <property type="project" value="TreeGrafter"/>
</dbReference>
<dbReference type="GO" id="GO:0000156">
    <property type="term" value="F:phosphorelay response regulator activity"/>
    <property type="evidence" value="ECO:0007669"/>
    <property type="project" value="TreeGrafter"/>
</dbReference>
<accession>A0A4V6MFS5</accession>
<dbReference type="InterPro" id="IPR039420">
    <property type="entry name" value="WalR-like"/>
</dbReference>
<dbReference type="EMBL" id="SHKW01000001">
    <property type="protein sequence ID" value="RZU38946.1"/>
    <property type="molecule type" value="Genomic_DNA"/>
</dbReference>
<dbReference type="Proteomes" id="UP000292958">
    <property type="component" value="Unassembled WGS sequence"/>
</dbReference>
<keyword evidence="2" id="KW-0902">Two-component regulatory system</keyword>
<dbReference type="InterPro" id="IPR001867">
    <property type="entry name" value="OmpR/PhoB-type_DNA-bd"/>
</dbReference>
<keyword evidence="4 7" id="KW-0238">DNA-binding</keyword>
<protein>
    <submittedName>
        <fullName evidence="10">Two-component system alkaline phosphatase synthesis response regulator PhoP</fullName>
    </submittedName>
</protein>
<keyword evidence="5" id="KW-0804">Transcription</keyword>
<feature type="domain" description="Response regulatory" evidence="8">
    <location>
        <begin position="17"/>
        <end position="131"/>
    </location>
</feature>
<evidence type="ECO:0000256" key="1">
    <source>
        <dbReference type="ARBA" id="ARBA00022553"/>
    </source>
</evidence>
<comment type="caution">
    <text evidence="10">The sequence shown here is derived from an EMBL/GenBank/DDBJ whole genome shotgun (WGS) entry which is preliminary data.</text>
</comment>
<keyword evidence="1 6" id="KW-0597">Phosphoprotein</keyword>
<dbReference type="PANTHER" id="PTHR48111">
    <property type="entry name" value="REGULATOR OF RPOS"/>
    <property type="match status" value="1"/>
</dbReference>
<dbReference type="SUPFAM" id="SSF46894">
    <property type="entry name" value="C-terminal effector domain of the bipartite response regulators"/>
    <property type="match status" value="1"/>
</dbReference>
<feature type="domain" description="OmpR/PhoB-type" evidence="9">
    <location>
        <begin position="141"/>
        <end position="240"/>
    </location>
</feature>
<dbReference type="SUPFAM" id="SSF52172">
    <property type="entry name" value="CheY-like"/>
    <property type="match status" value="1"/>
</dbReference>
<dbReference type="InterPro" id="IPR036388">
    <property type="entry name" value="WH-like_DNA-bd_sf"/>
</dbReference>
<proteinExistence type="predicted"/>
<dbReference type="Pfam" id="PF00072">
    <property type="entry name" value="Response_reg"/>
    <property type="match status" value="1"/>
</dbReference>
<dbReference type="SMART" id="SM00862">
    <property type="entry name" value="Trans_reg_C"/>
    <property type="match status" value="1"/>
</dbReference>
<dbReference type="AlphaFoldDB" id="A0A4V6MFS5"/>
<evidence type="ECO:0000259" key="8">
    <source>
        <dbReference type="PROSITE" id="PS50110"/>
    </source>
</evidence>
<feature type="DNA-binding region" description="OmpR/PhoB-type" evidence="7">
    <location>
        <begin position="141"/>
        <end position="240"/>
    </location>
</feature>
<evidence type="ECO:0000259" key="9">
    <source>
        <dbReference type="PROSITE" id="PS51755"/>
    </source>
</evidence>
<dbReference type="RefSeq" id="WP_130417232.1">
    <property type="nucleotide sequence ID" value="NZ_SHKW01000001.1"/>
</dbReference>
<evidence type="ECO:0000256" key="2">
    <source>
        <dbReference type="ARBA" id="ARBA00023012"/>
    </source>
</evidence>
<dbReference type="GO" id="GO:0005829">
    <property type="term" value="C:cytosol"/>
    <property type="evidence" value="ECO:0007669"/>
    <property type="project" value="TreeGrafter"/>
</dbReference>
<dbReference type="CDD" id="cd00383">
    <property type="entry name" value="trans_reg_C"/>
    <property type="match status" value="1"/>
</dbReference>
<dbReference type="InterPro" id="IPR011006">
    <property type="entry name" value="CheY-like_superfamily"/>
</dbReference>
<dbReference type="OrthoDB" id="9790442at2"/>
<reference evidence="10 11" key="1">
    <citation type="submission" date="2019-02" db="EMBL/GenBank/DDBJ databases">
        <title>Genomic Encyclopedia of Archaeal and Bacterial Type Strains, Phase II (KMG-II): from individual species to whole genera.</title>
        <authorList>
            <person name="Goeker M."/>
        </authorList>
    </citation>
    <scope>NUCLEOTIDE SEQUENCE [LARGE SCALE GENOMIC DNA]</scope>
    <source>
        <strain evidence="10 11">DSM 18101</strain>
    </source>
</reference>
<evidence type="ECO:0000256" key="3">
    <source>
        <dbReference type="ARBA" id="ARBA00023015"/>
    </source>
</evidence>
<keyword evidence="3" id="KW-0805">Transcription regulation</keyword>
<evidence type="ECO:0000313" key="10">
    <source>
        <dbReference type="EMBL" id="RZU38946.1"/>
    </source>
</evidence>
<dbReference type="Pfam" id="PF00486">
    <property type="entry name" value="Trans_reg_C"/>
    <property type="match status" value="1"/>
</dbReference>
<keyword evidence="11" id="KW-1185">Reference proteome</keyword>
<evidence type="ECO:0000256" key="7">
    <source>
        <dbReference type="PROSITE-ProRule" id="PRU01091"/>
    </source>
</evidence>
<evidence type="ECO:0000256" key="5">
    <source>
        <dbReference type="ARBA" id="ARBA00023163"/>
    </source>
</evidence>
<dbReference type="SMART" id="SM00448">
    <property type="entry name" value="REC"/>
    <property type="match status" value="1"/>
</dbReference>
<dbReference type="Gene3D" id="1.10.10.10">
    <property type="entry name" value="Winged helix-like DNA-binding domain superfamily/Winged helix DNA-binding domain"/>
    <property type="match status" value="1"/>
</dbReference>
<gene>
    <name evidence="10" type="ORF">BDD14_0259</name>
</gene>
<dbReference type="InterPro" id="IPR001789">
    <property type="entry name" value="Sig_transdc_resp-reg_receiver"/>
</dbReference>
<dbReference type="PROSITE" id="PS51755">
    <property type="entry name" value="OMPR_PHOB"/>
    <property type="match status" value="1"/>
</dbReference>
<dbReference type="PANTHER" id="PTHR48111:SF40">
    <property type="entry name" value="PHOSPHATE REGULON TRANSCRIPTIONAL REGULATORY PROTEIN PHOB"/>
    <property type="match status" value="1"/>
</dbReference>
<dbReference type="FunFam" id="3.40.50.2300:FF:000001">
    <property type="entry name" value="DNA-binding response regulator PhoB"/>
    <property type="match status" value="1"/>
</dbReference>
<dbReference type="Gene3D" id="6.10.250.690">
    <property type="match status" value="1"/>
</dbReference>
<feature type="modified residue" description="4-aspartylphosphate" evidence="6">
    <location>
        <position position="66"/>
    </location>
</feature>
<sequence>MRQQEKAKVTEAPRPAKILVVEDEPNMVAGLRDNFEFEGYEVITAGDGIEGLRRAPEESPDLVVLDVMMPRMSGLEVCKQLRAQRGSIPIIMLTARGQELDKVVGLELGADDYVTKPFSIRELLARVKAVLRRTAVVPKHQDQHSFGNVEVDLRHHRVLRSGKALDVSSKEFELLKYFICHSGETLSRDRLLEEVWGYENYPTSRTVDTHLVRLRQKLEPDPEQPQYFLTVHGTGYRFVG</sequence>
<name>A0A4V6MFS5_9BACT</name>
<evidence type="ECO:0000256" key="6">
    <source>
        <dbReference type="PROSITE-ProRule" id="PRU00169"/>
    </source>
</evidence>
<evidence type="ECO:0000313" key="11">
    <source>
        <dbReference type="Proteomes" id="UP000292958"/>
    </source>
</evidence>
<dbReference type="GO" id="GO:0006355">
    <property type="term" value="P:regulation of DNA-templated transcription"/>
    <property type="evidence" value="ECO:0007669"/>
    <property type="project" value="InterPro"/>
</dbReference>
<organism evidence="10 11">
    <name type="scientific">Edaphobacter modestus</name>
    <dbReference type="NCBI Taxonomy" id="388466"/>
    <lineage>
        <taxon>Bacteria</taxon>
        <taxon>Pseudomonadati</taxon>
        <taxon>Acidobacteriota</taxon>
        <taxon>Terriglobia</taxon>
        <taxon>Terriglobales</taxon>
        <taxon>Acidobacteriaceae</taxon>
        <taxon>Edaphobacter</taxon>
    </lineage>
</organism>
<dbReference type="InterPro" id="IPR016032">
    <property type="entry name" value="Sig_transdc_resp-reg_C-effctor"/>
</dbReference>
<dbReference type="PROSITE" id="PS50110">
    <property type="entry name" value="RESPONSE_REGULATORY"/>
    <property type="match status" value="1"/>
</dbReference>
<dbReference type="GO" id="GO:0000976">
    <property type="term" value="F:transcription cis-regulatory region binding"/>
    <property type="evidence" value="ECO:0007669"/>
    <property type="project" value="TreeGrafter"/>
</dbReference>
<dbReference type="Gene3D" id="3.40.50.2300">
    <property type="match status" value="1"/>
</dbReference>
<evidence type="ECO:0000256" key="4">
    <source>
        <dbReference type="ARBA" id="ARBA00023125"/>
    </source>
</evidence>